<dbReference type="EMBL" id="FQUY01000001">
    <property type="protein sequence ID" value="SHE31155.1"/>
    <property type="molecule type" value="Genomic_DNA"/>
</dbReference>
<dbReference type="SMART" id="SM00490">
    <property type="entry name" value="HELICc"/>
    <property type="match status" value="1"/>
</dbReference>
<dbReference type="RefSeq" id="WP_073234049.1">
    <property type="nucleotide sequence ID" value="NZ_FQUY01000001.1"/>
</dbReference>
<proteinExistence type="predicted"/>
<keyword evidence="4" id="KW-0067">ATP-binding</keyword>
<feature type="coiled-coil region" evidence="5">
    <location>
        <begin position="677"/>
        <end position="708"/>
    </location>
</feature>
<evidence type="ECO:0000256" key="4">
    <source>
        <dbReference type="ARBA" id="ARBA00022840"/>
    </source>
</evidence>
<evidence type="ECO:0000256" key="1">
    <source>
        <dbReference type="ARBA" id="ARBA00022741"/>
    </source>
</evidence>
<dbReference type="InterPro" id="IPR001650">
    <property type="entry name" value="Helicase_C-like"/>
</dbReference>
<reference evidence="10" key="1">
    <citation type="submission" date="2016-11" db="EMBL/GenBank/DDBJ databases">
        <authorList>
            <person name="Varghese N."/>
            <person name="Submissions S."/>
        </authorList>
    </citation>
    <scope>NUCLEOTIDE SEQUENCE [LARGE SCALE GENOMIC DNA]</scope>
    <source>
        <strain evidence="10">DSM 12395</strain>
    </source>
</reference>
<keyword evidence="1" id="KW-0547">Nucleotide-binding</keyword>
<dbReference type="Gene3D" id="3.40.50.10810">
    <property type="entry name" value="Tandem AAA-ATPase domain"/>
    <property type="match status" value="1"/>
</dbReference>
<keyword evidence="2" id="KW-0378">Hydrolase</keyword>
<dbReference type="CDD" id="cd09179">
    <property type="entry name" value="PLDc_N_DEXD_a"/>
    <property type="match status" value="1"/>
</dbReference>
<dbReference type="PANTHER" id="PTHR10799">
    <property type="entry name" value="SNF2/RAD54 HELICASE FAMILY"/>
    <property type="match status" value="1"/>
</dbReference>
<keyword evidence="5" id="KW-0175">Coiled coil</keyword>
<sequence>MTHLNLREYPWRHRYSWEVSNPVKDFYVPALSRSVLYQRKAGYFSSTALAVAAQGVARLIANGGRMQLLVGCQLSPEDVQAIQEGYDLKEKVAQNLLDKFNQPVDQIMQDRLAALAYMVAKGTLEIKVALPTDGNGQVVASDGDEGIFHEKVGIFTDALGQKLAFSGSINETKQGWLKNRESFHVFKSWSQDAAHLAEEEEEFRLLWQGAGRYTLVVDFPQAVEKELLKYKPEEEPRQDPLEVSEPEEVKTGNPGLLWQFIKDAPYLKNGHALAEAFSTVDPWPHQRQVVNKVVANYTGRFLLSDEVGLGKTIEAGLVLKKLLLTGLVRRCLILTPKSVIRQWQEELREKFNLHIPRYEQNAFWDAQGRQIPVPGGNPWDSTDVALASCQLMKREDRWSELLTAEDWDLIILDEAHNARRSGVSNKYSDRNKLLQLMDQLERKTRGLLLLSATPMQLDPVELWDLLVILGMGGLWGARAEDFKRYFLEVRKMPEAGEIDFLIKMLKDYQRLAGPEADLCRLPGDDNVGLITRRKLASLFQSNVPALEYKSLNQKDKEVLTKILSSNTPIKHFMLRNTRNVLRYYQKKGWLDQNIPNRDVKDVFIDLDPVDEKPLYDRIEEYISKYYKKALEEKRSGLGFIMTIYRRRLTSSFFAITKSLERRLAFLKGDDTAAQEWLDELEELFDDERQELSEDSKKLLDQRGNADEEIEFLENFLYDLQSLGKDSKYAQLDNHLRDYLNRHSKVIIFTQYTDTMRYLREQLQSYRNRLACYSGDGGEYWDGHSWRLTTKEDIKEKFAAGQYQILLCTDAASEGLNLQTCGLLINYDMPWNPMRVEQRIGRIDRIGQQFKTVEILNYFYKDTVEETIYQRLSHRIGWFNQVVGELQPILSLGSLAAKIPLAIKKVAMSGGEEKEAVLAEVVADLLEEAEKAKDNAINLDIYAQQLSVVPEKQRPPVTPLELERIFTATLLPEGVSLQPGQEKGVYLLSFKNQSYRVTFNPRVYDRRPDSVKLLAYGEPLFEQLLNGISLEQTNPLPVVRIEAAQDPPLVGYFYKDEANQWQEITNATQYQELVNGNGQVEITEEERAELQNRLIRTRASELQVAAQIPAKRRQERLAAVREKARQILYKLLCYEAVRQDTLNVQKILGPKIQRGDIHYGPLLKLAQTSPANIKLNAAEVAGYKGMKPEALSAKTGALYIEAENLVKEYKYLTGSF</sequence>
<dbReference type="InterPro" id="IPR000330">
    <property type="entry name" value="SNF2_N"/>
</dbReference>
<evidence type="ECO:0000313" key="9">
    <source>
        <dbReference type="EMBL" id="SHE31155.1"/>
    </source>
</evidence>
<keyword evidence="3" id="KW-0347">Helicase</keyword>
<dbReference type="CDD" id="cd18011">
    <property type="entry name" value="DEXDc_RapA"/>
    <property type="match status" value="1"/>
</dbReference>
<dbReference type="STRING" id="1121429.SAMN02745133_00108"/>
<dbReference type="Gene3D" id="3.40.50.300">
    <property type="entry name" value="P-loop containing nucleotide triphosphate hydrolases"/>
    <property type="match status" value="1"/>
</dbReference>
<dbReference type="OrthoDB" id="9814088at2"/>
<dbReference type="GO" id="GO:0005524">
    <property type="term" value="F:ATP binding"/>
    <property type="evidence" value="ECO:0007669"/>
    <property type="project" value="UniProtKB-KW"/>
</dbReference>
<dbReference type="InterPro" id="IPR038718">
    <property type="entry name" value="SNF2-like_sf"/>
</dbReference>
<gene>
    <name evidence="9" type="ORF">SAMN02745133_00108</name>
</gene>
<dbReference type="InterPro" id="IPR014001">
    <property type="entry name" value="Helicase_ATP-bd"/>
</dbReference>
<dbReference type="InterPro" id="IPR027417">
    <property type="entry name" value="P-loop_NTPase"/>
</dbReference>
<feature type="coiled-coil region" evidence="5">
    <location>
        <begin position="1072"/>
        <end position="1099"/>
    </location>
</feature>
<evidence type="ECO:0000256" key="2">
    <source>
        <dbReference type="ARBA" id="ARBA00022801"/>
    </source>
</evidence>
<dbReference type="Proteomes" id="UP000184148">
    <property type="component" value="Unassembled WGS sequence"/>
</dbReference>
<feature type="region of interest" description="Disordered" evidence="6">
    <location>
        <begin position="231"/>
        <end position="250"/>
    </location>
</feature>
<feature type="domain" description="Helicase C-terminal" evidence="8">
    <location>
        <begin position="730"/>
        <end position="889"/>
    </location>
</feature>
<evidence type="ECO:0000313" key="10">
    <source>
        <dbReference type="Proteomes" id="UP000184148"/>
    </source>
</evidence>
<dbReference type="InterPro" id="IPR057342">
    <property type="entry name" value="DEXDc_RapA"/>
</dbReference>
<dbReference type="SMART" id="SM00487">
    <property type="entry name" value="DEXDc"/>
    <property type="match status" value="1"/>
</dbReference>
<evidence type="ECO:0000259" key="7">
    <source>
        <dbReference type="PROSITE" id="PS51192"/>
    </source>
</evidence>
<dbReference type="AlphaFoldDB" id="A0A1M4SG32"/>
<dbReference type="GO" id="GO:0004386">
    <property type="term" value="F:helicase activity"/>
    <property type="evidence" value="ECO:0007669"/>
    <property type="project" value="UniProtKB-KW"/>
</dbReference>
<evidence type="ECO:0000259" key="8">
    <source>
        <dbReference type="PROSITE" id="PS51194"/>
    </source>
</evidence>
<dbReference type="Pfam" id="PF00176">
    <property type="entry name" value="SNF2-rel_dom"/>
    <property type="match status" value="1"/>
</dbReference>
<protein>
    <submittedName>
        <fullName evidence="9">PLD-like domain-containing protein</fullName>
    </submittedName>
</protein>
<name>A0A1M4SG32_9FIRM</name>
<keyword evidence="10" id="KW-1185">Reference proteome</keyword>
<dbReference type="CDD" id="cd18793">
    <property type="entry name" value="SF2_C_SNF"/>
    <property type="match status" value="1"/>
</dbReference>
<organism evidence="9 10">
    <name type="scientific">Desulforamulus putei DSM 12395</name>
    <dbReference type="NCBI Taxonomy" id="1121429"/>
    <lineage>
        <taxon>Bacteria</taxon>
        <taxon>Bacillati</taxon>
        <taxon>Bacillota</taxon>
        <taxon>Clostridia</taxon>
        <taxon>Eubacteriales</taxon>
        <taxon>Peptococcaceae</taxon>
        <taxon>Desulforamulus</taxon>
    </lineage>
</organism>
<dbReference type="InterPro" id="IPR049730">
    <property type="entry name" value="SNF2/RAD54-like_C"/>
</dbReference>
<feature type="domain" description="Helicase ATP-binding" evidence="7">
    <location>
        <begin position="292"/>
        <end position="472"/>
    </location>
</feature>
<accession>A0A1M4SG32</accession>
<evidence type="ECO:0000256" key="5">
    <source>
        <dbReference type="SAM" id="Coils"/>
    </source>
</evidence>
<dbReference type="GO" id="GO:0016787">
    <property type="term" value="F:hydrolase activity"/>
    <property type="evidence" value="ECO:0007669"/>
    <property type="project" value="UniProtKB-KW"/>
</dbReference>
<feature type="compositionally biased region" description="Basic and acidic residues" evidence="6">
    <location>
        <begin position="231"/>
        <end position="240"/>
    </location>
</feature>
<dbReference type="Pfam" id="PF00271">
    <property type="entry name" value="Helicase_C"/>
    <property type="match status" value="1"/>
</dbReference>
<evidence type="ECO:0000256" key="3">
    <source>
        <dbReference type="ARBA" id="ARBA00022806"/>
    </source>
</evidence>
<dbReference type="SUPFAM" id="SSF52540">
    <property type="entry name" value="P-loop containing nucleoside triphosphate hydrolases"/>
    <property type="match status" value="2"/>
</dbReference>
<dbReference type="PROSITE" id="PS51192">
    <property type="entry name" value="HELICASE_ATP_BIND_1"/>
    <property type="match status" value="1"/>
</dbReference>
<dbReference type="PROSITE" id="PS51194">
    <property type="entry name" value="HELICASE_CTER"/>
    <property type="match status" value="1"/>
</dbReference>
<evidence type="ECO:0000256" key="6">
    <source>
        <dbReference type="SAM" id="MobiDB-lite"/>
    </source>
</evidence>